<evidence type="ECO:0000313" key="2">
    <source>
        <dbReference type="EMBL" id="MBK6264168.1"/>
    </source>
</evidence>
<gene>
    <name evidence="2" type="ORF">JKA74_03895</name>
</gene>
<accession>A0A934WW58</accession>
<dbReference type="RefSeq" id="WP_201429841.1">
    <property type="nucleotide sequence ID" value="NZ_JAEQBW010000001.1"/>
</dbReference>
<dbReference type="EMBL" id="JAEQBW010000001">
    <property type="protein sequence ID" value="MBK6264168.1"/>
    <property type="molecule type" value="Genomic_DNA"/>
</dbReference>
<dbReference type="InterPro" id="IPR021458">
    <property type="entry name" value="Rv0495c"/>
</dbReference>
<protein>
    <submittedName>
        <fullName evidence="2">DUF3109 family protein</fullName>
    </submittedName>
</protein>
<dbReference type="Proteomes" id="UP000611723">
    <property type="component" value="Unassembled WGS sequence"/>
</dbReference>
<comment type="caution">
    <text evidence="2">The sequence shown here is derived from an EMBL/GenBank/DDBJ whole genome shotgun (WGS) entry which is preliminary data.</text>
</comment>
<keyword evidence="3" id="KW-1185">Reference proteome</keyword>
<organism evidence="2 3">
    <name type="scientific">Marivirga aurantiaca</name>
    <dbReference type="NCBI Taxonomy" id="2802615"/>
    <lineage>
        <taxon>Bacteria</taxon>
        <taxon>Pseudomonadati</taxon>
        <taxon>Bacteroidota</taxon>
        <taxon>Cytophagia</taxon>
        <taxon>Cytophagales</taxon>
        <taxon>Marivirgaceae</taxon>
        <taxon>Marivirga</taxon>
    </lineage>
</organism>
<evidence type="ECO:0000313" key="3">
    <source>
        <dbReference type="Proteomes" id="UP000611723"/>
    </source>
</evidence>
<dbReference type="AlphaFoldDB" id="A0A934WW58"/>
<comment type="similarity">
    <text evidence="1">Belongs to the Rv0495c family.</text>
</comment>
<dbReference type="Pfam" id="PF11307">
    <property type="entry name" value="DUF3109"/>
    <property type="match status" value="1"/>
</dbReference>
<sequence>MILIGNTVISEDVKDKNFVCNLDKCKGACCVEGDLGAPLNADELPIMDEIYEKVKPYLSKEGIKAIEEQGTYIKDWEGDYSTTTINEKECAYAIYDEKNILKCGIEQAYNDGKINFMKPISCHLYPIRITEYEQYDALNYDRWEICNPACDFGEKLGVPLYKFLKDALIRKYGEAWYLELENEIENKVEE</sequence>
<reference evidence="2" key="1">
    <citation type="submission" date="2021-01" db="EMBL/GenBank/DDBJ databases">
        <title>Marivirga aurantiaca sp. nov., isolated from intertidal surface sediments.</title>
        <authorList>
            <person name="Zhang M."/>
        </authorList>
    </citation>
    <scope>NUCLEOTIDE SEQUENCE</scope>
    <source>
        <strain evidence="2">S37H4</strain>
    </source>
</reference>
<name>A0A934WW58_9BACT</name>
<evidence type="ECO:0000256" key="1">
    <source>
        <dbReference type="ARBA" id="ARBA00093770"/>
    </source>
</evidence>
<proteinExistence type="inferred from homology"/>